<evidence type="ECO:0000256" key="9">
    <source>
        <dbReference type="SAM" id="MobiDB-lite"/>
    </source>
</evidence>
<feature type="compositionally biased region" description="Basic and acidic residues" evidence="9">
    <location>
        <begin position="158"/>
        <end position="171"/>
    </location>
</feature>
<feature type="compositionally biased region" description="Polar residues" evidence="9">
    <location>
        <begin position="201"/>
        <end position="211"/>
    </location>
</feature>
<evidence type="ECO:0000256" key="3">
    <source>
        <dbReference type="ARBA" id="ARBA00022603"/>
    </source>
</evidence>
<dbReference type="AlphaFoldDB" id="A0A834Z3X7"/>
<evidence type="ECO:0000259" key="13">
    <source>
        <dbReference type="PROSITE" id="PS51015"/>
    </source>
</evidence>
<dbReference type="PROSITE" id="PS51575">
    <property type="entry name" value="SAM_MT43_SUVAR39_2"/>
    <property type="match status" value="1"/>
</dbReference>
<keyword evidence="7 8" id="KW-0539">Nucleus</keyword>
<dbReference type="GO" id="GO:0003690">
    <property type="term" value="F:double-stranded DNA binding"/>
    <property type="evidence" value="ECO:0007669"/>
    <property type="project" value="TreeGrafter"/>
</dbReference>
<dbReference type="SMART" id="SM00466">
    <property type="entry name" value="SRA"/>
    <property type="match status" value="1"/>
</dbReference>
<dbReference type="GO" id="GO:0042054">
    <property type="term" value="F:histone methyltransferase activity"/>
    <property type="evidence" value="ECO:0007669"/>
    <property type="project" value="InterPro"/>
</dbReference>
<feature type="domain" description="SET" evidence="10">
    <location>
        <begin position="579"/>
        <end position="721"/>
    </location>
</feature>
<dbReference type="Gene3D" id="2.30.280.10">
    <property type="entry name" value="SRA-YDG"/>
    <property type="match status" value="1"/>
</dbReference>
<dbReference type="InterPro" id="IPR003105">
    <property type="entry name" value="SRA_YDG"/>
</dbReference>
<dbReference type="EMBL" id="JABCRI010000011">
    <property type="protein sequence ID" value="KAF8398171.1"/>
    <property type="molecule type" value="Genomic_DNA"/>
</dbReference>
<feature type="domain" description="Post-SET" evidence="12">
    <location>
        <begin position="740"/>
        <end position="756"/>
    </location>
</feature>
<evidence type="ECO:0000256" key="6">
    <source>
        <dbReference type="ARBA" id="ARBA00022853"/>
    </source>
</evidence>
<dbReference type="InterPro" id="IPR015947">
    <property type="entry name" value="PUA-like_sf"/>
</dbReference>
<evidence type="ECO:0000313" key="15">
    <source>
        <dbReference type="Proteomes" id="UP000655225"/>
    </source>
</evidence>
<feature type="compositionally biased region" description="Basic residues" evidence="9">
    <location>
        <begin position="212"/>
        <end position="224"/>
    </location>
</feature>
<dbReference type="Pfam" id="PF05033">
    <property type="entry name" value="Pre-SET"/>
    <property type="match status" value="1"/>
</dbReference>
<evidence type="ECO:0000259" key="12">
    <source>
        <dbReference type="PROSITE" id="PS50868"/>
    </source>
</evidence>
<evidence type="ECO:0000256" key="8">
    <source>
        <dbReference type="PROSITE-ProRule" id="PRU00358"/>
    </source>
</evidence>
<dbReference type="Pfam" id="PF02182">
    <property type="entry name" value="SAD_SRA"/>
    <property type="match status" value="1"/>
</dbReference>
<evidence type="ECO:0000256" key="1">
    <source>
        <dbReference type="ARBA" id="ARBA00004286"/>
    </source>
</evidence>
<feature type="region of interest" description="Disordered" evidence="9">
    <location>
        <begin position="1"/>
        <end position="22"/>
    </location>
</feature>
<dbReference type="GO" id="GO:0005694">
    <property type="term" value="C:chromosome"/>
    <property type="evidence" value="ECO:0007669"/>
    <property type="project" value="UniProtKB-SubCell"/>
</dbReference>
<proteinExistence type="predicted"/>
<dbReference type="Proteomes" id="UP000655225">
    <property type="component" value="Unassembled WGS sequence"/>
</dbReference>
<dbReference type="Gene3D" id="2.170.270.10">
    <property type="entry name" value="SET domain"/>
    <property type="match status" value="1"/>
</dbReference>
<feature type="region of interest" description="Disordered" evidence="9">
    <location>
        <begin position="99"/>
        <end position="171"/>
    </location>
</feature>
<dbReference type="PANTHER" id="PTHR45660:SF13">
    <property type="entry name" value="HISTONE-LYSINE N-METHYLTRANSFERASE SETMAR"/>
    <property type="match status" value="1"/>
</dbReference>
<dbReference type="GO" id="GO:0032259">
    <property type="term" value="P:methylation"/>
    <property type="evidence" value="ECO:0007669"/>
    <property type="project" value="UniProtKB-KW"/>
</dbReference>
<dbReference type="InterPro" id="IPR003616">
    <property type="entry name" value="Post-SET_dom"/>
</dbReference>
<dbReference type="PROSITE" id="PS50867">
    <property type="entry name" value="PRE_SET"/>
    <property type="match status" value="1"/>
</dbReference>
<dbReference type="Pfam" id="PF00856">
    <property type="entry name" value="SET"/>
    <property type="match status" value="1"/>
</dbReference>
<dbReference type="InterPro" id="IPR036987">
    <property type="entry name" value="SRA-YDG_sf"/>
</dbReference>
<comment type="subcellular location">
    <subcellularLocation>
        <location evidence="1">Chromosome</location>
    </subcellularLocation>
    <subcellularLocation>
        <location evidence="8">Nucleus</location>
    </subcellularLocation>
</comment>
<evidence type="ECO:0000313" key="14">
    <source>
        <dbReference type="EMBL" id="KAF8398171.1"/>
    </source>
</evidence>
<dbReference type="PROSITE" id="PS51015">
    <property type="entry name" value="YDG"/>
    <property type="match status" value="1"/>
</dbReference>
<reference evidence="14 15" key="1">
    <citation type="submission" date="2020-04" db="EMBL/GenBank/DDBJ databases">
        <title>Plant Genome Project.</title>
        <authorList>
            <person name="Zhang R.-G."/>
        </authorList>
    </citation>
    <scope>NUCLEOTIDE SEQUENCE [LARGE SCALE GENOMIC DNA]</scope>
    <source>
        <strain evidence="14">YNK0</strain>
        <tissue evidence="14">Leaf</tissue>
    </source>
</reference>
<dbReference type="SMART" id="SM00468">
    <property type="entry name" value="PreSET"/>
    <property type="match status" value="1"/>
</dbReference>
<dbReference type="SMART" id="SM00317">
    <property type="entry name" value="SET"/>
    <property type="match status" value="1"/>
</dbReference>
<feature type="compositionally biased region" description="Polar residues" evidence="9">
    <location>
        <begin position="1"/>
        <end position="13"/>
    </location>
</feature>
<evidence type="ECO:0000256" key="4">
    <source>
        <dbReference type="ARBA" id="ARBA00022679"/>
    </source>
</evidence>
<dbReference type="OrthoDB" id="5792673at2759"/>
<dbReference type="PROSITE" id="PS50280">
    <property type="entry name" value="SET"/>
    <property type="match status" value="1"/>
</dbReference>
<feature type="region of interest" description="Disordered" evidence="9">
    <location>
        <begin position="201"/>
        <end position="224"/>
    </location>
</feature>
<keyword evidence="2" id="KW-0158">Chromosome</keyword>
<dbReference type="InterPro" id="IPR001214">
    <property type="entry name" value="SET_dom"/>
</dbReference>
<evidence type="ECO:0000256" key="5">
    <source>
        <dbReference type="ARBA" id="ARBA00022691"/>
    </source>
</evidence>
<sequence>MDSHLNWNFDQQQAPPPRPPLSSSPWVPYYDNRILDPGLYPYWHLMPHSPLGYPPYPAPHSPIPLNTAPPYYPSSVPHYPGYFGYSYTMQAVPPGEKQPHFFTPNPPHFQGARTGPLYQSVPMQTPITPPPPPPPSFRVQAPSPQSVFHGPSSGSQTRDQKHPPSGHDGDSIKATVEEHQLDNKGKWPILRRSRFYPGGTSTDTETANVKTFRSRKKKRNKQKLYKRPRIIPCSKVSLVVAGDMDPVESVLMNFEGLRRKFTQLDDMKDSVASTKRRPDLEAGTLMMRNGLQTNIAKRVGPVPGVSIGAIFFCRFELCLVGLHTQIMSPIDYIRETDQAIAISVVTSAEQDDVEEVDDGEVLILMGQGGRSRGRQLDDQKATRGNLAMLKSLKRRDEIRVIRGTKEASVTIYIYDGLYTIYESWTEMEDESGFMVFKYKMRRVPGQAVGYSIWKSLKLWKQDLSSRPGSITEDIAAEMETLAVSVVNEVDEEEGPPAFRYIPTLQFRESDSDTEEDSIGCSCHSMCQPGDRNCFCAGGVLPYTLSGALVIWKPVIYECGPSCRCYSDCPNRLSQNGLRVRLEIYKTPNKGWGLRSLDAIRSGTFICEYAGRVMEINELKENDQDEYIFDATFAGRNCLEYWNYNPELLGEEKNDNMAAELPEVIISAKKMGNVARFMNHSCSPNVFWQLVQHGHENESYPHVVFFAIGNIAPLTELTYNYGIREPKSEDGEAGCSYVSPEPKICLCGSTKCMGFFG</sequence>
<gene>
    <name evidence="14" type="ORF">HHK36_017097</name>
</gene>
<evidence type="ECO:0000259" key="11">
    <source>
        <dbReference type="PROSITE" id="PS50867"/>
    </source>
</evidence>
<dbReference type="PANTHER" id="PTHR45660">
    <property type="entry name" value="HISTONE-LYSINE N-METHYLTRANSFERASE SETMAR"/>
    <property type="match status" value="1"/>
</dbReference>
<keyword evidence="15" id="KW-1185">Reference proteome</keyword>
<keyword evidence="4" id="KW-0808">Transferase</keyword>
<organism evidence="14 15">
    <name type="scientific">Tetracentron sinense</name>
    <name type="common">Spur-leaf</name>
    <dbReference type="NCBI Taxonomy" id="13715"/>
    <lineage>
        <taxon>Eukaryota</taxon>
        <taxon>Viridiplantae</taxon>
        <taxon>Streptophyta</taxon>
        <taxon>Embryophyta</taxon>
        <taxon>Tracheophyta</taxon>
        <taxon>Spermatophyta</taxon>
        <taxon>Magnoliopsida</taxon>
        <taxon>Trochodendrales</taxon>
        <taxon>Trochodendraceae</taxon>
        <taxon>Tetracentron</taxon>
    </lineage>
</organism>
<keyword evidence="5" id="KW-0949">S-adenosyl-L-methionine</keyword>
<feature type="compositionally biased region" description="Pro residues" evidence="9">
    <location>
        <begin position="127"/>
        <end position="136"/>
    </location>
</feature>
<dbReference type="InterPro" id="IPR051357">
    <property type="entry name" value="H3K9_HMTase_SUVAR3-9"/>
</dbReference>
<dbReference type="InterPro" id="IPR007728">
    <property type="entry name" value="Pre-SET_dom"/>
</dbReference>
<evidence type="ECO:0000256" key="2">
    <source>
        <dbReference type="ARBA" id="ARBA00022454"/>
    </source>
</evidence>
<dbReference type="SUPFAM" id="SSF82199">
    <property type="entry name" value="SET domain"/>
    <property type="match status" value="1"/>
</dbReference>
<dbReference type="GO" id="GO:0005634">
    <property type="term" value="C:nucleus"/>
    <property type="evidence" value="ECO:0007669"/>
    <property type="project" value="UniProtKB-SubCell"/>
</dbReference>
<feature type="domain" description="Pre-SET" evidence="11">
    <location>
        <begin position="518"/>
        <end position="576"/>
    </location>
</feature>
<comment type="caution">
    <text evidence="14">The sequence shown here is derived from an EMBL/GenBank/DDBJ whole genome shotgun (WGS) entry which is preliminary data.</text>
</comment>
<keyword evidence="3" id="KW-0489">Methyltransferase</keyword>
<feature type="domain" description="YDG" evidence="13">
    <location>
        <begin position="300"/>
        <end position="442"/>
    </location>
</feature>
<protein>
    <submittedName>
        <fullName evidence="14">Uncharacterized protein</fullName>
    </submittedName>
</protein>
<keyword evidence="6" id="KW-0156">Chromatin regulator</keyword>
<accession>A0A834Z3X7</accession>
<evidence type="ECO:0000256" key="7">
    <source>
        <dbReference type="ARBA" id="ARBA00023242"/>
    </source>
</evidence>
<dbReference type="PROSITE" id="PS50868">
    <property type="entry name" value="POST_SET"/>
    <property type="match status" value="1"/>
</dbReference>
<dbReference type="SUPFAM" id="SSF88697">
    <property type="entry name" value="PUA domain-like"/>
    <property type="match status" value="1"/>
</dbReference>
<name>A0A834Z3X7_TETSI</name>
<evidence type="ECO:0000259" key="10">
    <source>
        <dbReference type="PROSITE" id="PS50280"/>
    </source>
</evidence>
<dbReference type="InterPro" id="IPR025794">
    <property type="entry name" value="H3-K9-MeTrfase_plant"/>
</dbReference>
<dbReference type="InterPro" id="IPR046341">
    <property type="entry name" value="SET_dom_sf"/>
</dbReference>
<dbReference type="GO" id="GO:0008270">
    <property type="term" value="F:zinc ion binding"/>
    <property type="evidence" value="ECO:0007669"/>
    <property type="project" value="InterPro"/>
</dbReference>